<evidence type="ECO:0000256" key="3">
    <source>
        <dbReference type="ARBA" id="ARBA00022525"/>
    </source>
</evidence>
<organism evidence="5 6">
    <name type="scientific">Bremia lactucae</name>
    <name type="common">Lettuce downy mildew</name>
    <dbReference type="NCBI Taxonomy" id="4779"/>
    <lineage>
        <taxon>Eukaryota</taxon>
        <taxon>Sar</taxon>
        <taxon>Stramenopiles</taxon>
        <taxon>Oomycota</taxon>
        <taxon>Peronosporomycetes</taxon>
        <taxon>Peronosporales</taxon>
        <taxon>Peronosporaceae</taxon>
        <taxon>Bremia</taxon>
    </lineage>
</organism>
<keyword evidence="6" id="KW-1185">Reference proteome</keyword>
<dbReference type="Proteomes" id="UP000294530">
    <property type="component" value="Unassembled WGS sequence"/>
</dbReference>
<dbReference type="OrthoDB" id="165609at2759"/>
<evidence type="ECO:0000259" key="4">
    <source>
        <dbReference type="Pfam" id="PF20147"/>
    </source>
</evidence>
<feature type="domain" description="Crinkler effector protein N-terminal" evidence="4">
    <location>
        <begin position="2"/>
        <end position="115"/>
    </location>
</feature>
<dbReference type="RefSeq" id="XP_067819521.1">
    <property type="nucleotide sequence ID" value="XM_067965092.1"/>
</dbReference>
<name>A0A976IFJ3_BRELC</name>
<dbReference type="GeneID" id="94350763"/>
<dbReference type="GO" id="GO:0043657">
    <property type="term" value="C:host cell"/>
    <property type="evidence" value="ECO:0007669"/>
    <property type="project" value="UniProtKB-SubCell"/>
</dbReference>
<comment type="caution">
    <text evidence="5">The sequence shown here is derived from an EMBL/GenBank/DDBJ whole genome shotgun (WGS) entry which is preliminary data.</text>
</comment>
<dbReference type="GO" id="GO:0005576">
    <property type="term" value="C:extracellular region"/>
    <property type="evidence" value="ECO:0007669"/>
    <property type="project" value="UniProtKB-SubCell"/>
</dbReference>
<evidence type="ECO:0000256" key="2">
    <source>
        <dbReference type="ARBA" id="ARBA00004613"/>
    </source>
</evidence>
<reference evidence="5 6" key="1">
    <citation type="journal article" date="2021" name="Genome Biol.">
        <title>AFLAP: assembly-free linkage analysis pipeline using k-mers from genome sequencing data.</title>
        <authorList>
            <person name="Fletcher K."/>
            <person name="Zhang L."/>
            <person name="Gil J."/>
            <person name="Han R."/>
            <person name="Cavanaugh K."/>
            <person name="Michelmore R."/>
        </authorList>
    </citation>
    <scope>NUCLEOTIDE SEQUENCE [LARGE SCALE GENOMIC DNA]</scope>
    <source>
        <strain evidence="5 6">SF5</strain>
    </source>
</reference>
<dbReference type="InterPro" id="IPR045379">
    <property type="entry name" value="Crinkler_N"/>
</dbReference>
<evidence type="ECO:0000313" key="6">
    <source>
        <dbReference type="Proteomes" id="UP000294530"/>
    </source>
</evidence>
<protein>
    <recommendedName>
        <fullName evidence="4">Crinkler effector protein N-terminal domain-containing protein</fullName>
    </recommendedName>
</protein>
<dbReference type="EMBL" id="SHOA02000019">
    <property type="protein sequence ID" value="TDH70022.1"/>
    <property type="molecule type" value="Genomic_DNA"/>
</dbReference>
<accession>A0A976IFJ3</accession>
<evidence type="ECO:0000256" key="1">
    <source>
        <dbReference type="ARBA" id="ARBA00004340"/>
    </source>
</evidence>
<keyword evidence="3" id="KW-0964">Secreted</keyword>
<comment type="subcellular location">
    <subcellularLocation>
        <location evidence="1">Host cell</location>
    </subcellularLocation>
    <subcellularLocation>
        <location evidence="2">Secreted</location>
    </subcellularLocation>
</comment>
<evidence type="ECO:0000313" key="5">
    <source>
        <dbReference type="EMBL" id="TDH70022.1"/>
    </source>
</evidence>
<dbReference type="AlphaFoldDB" id="A0A976IFJ3"/>
<dbReference type="KEGG" id="blac:94350763"/>
<gene>
    <name evidence="5" type="ORF">CCR75_007028</name>
</gene>
<dbReference type="Pfam" id="PF20147">
    <property type="entry name" value="Crinkler"/>
    <property type="match status" value="1"/>
</dbReference>
<sequence>MLELVCALIGVKGVFSVDIDEKKVAGALKDVIKTKNPNIIKCDARDLELYLARKGDAWLSESEPSAQQLERGNVDDDIKSMLNCKPLRAIWSIQRCLNENQMPAPQPKQIHVLVVLPNEVPLTISPNSGEARFVERYESLSKTLARHEQVESLSKAIRAILEGNFDITPFVVLESSSGMGKTQMAFNLNATGEFDAFYIWYNKVGIRARPAEGCVQGTGSCCGGVRHSDSG</sequence>
<proteinExistence type="predicted"/>